<dbReference type="Proteomes" id="UP000632222">
    <property type="component" value="Unassembled WGS sequence"/>
</dbReference>
<keyword evidence="2" id="KW-1185">Reference proteome</keyword>
<name>A0ABQ2DM89_9DEIO</name>
<sequence length="134" mass="14914">MERQAEYAGTMHLSHPELAVLDVKAATEELLSYVARFADVVVLHAPGQSPHILGDPVEVFHRLAHRQLTPTEAVQVPEDLEGRLLVLLQQVAKVGSHVIFRVTLSPADPQVWECLVLRAYQPWVQRAFPGALEP</sequence>
<proteinExistence type="predicted"/>
<evidence type="ECO:0000313" key="1">
    <source>
        <dbReference type="EMBL" id="GGJ58621.1"/>
    </source>
</evidence>
<protein>
    <submittedName>
        <fullName evidence="1">Uncharacterized protein</fullName>
    </submittedName>
</protein>
<evidence type="ECO:0000313" key="2">
    <source>
        <dbReference type="Proteomes" id="UP000632222"/>
    </source>
</evidence>
<accession>A0ABQ2DM89</accession>
<dbReference type="EMBL" id="BMOD01000045">
    <property type="protein sequence ID" value="GGJ58621.1"/>
    <property type="molecule type" value="Genomic_DNA"/>
</dbReference>
<comment type="caution">
    <text evidence="1">The sequence shown here is derived from an EMBL/GenBank/DDBJ whole genome shotgun (WGS) entry which is preliminary data.</text>
</comment>
<organism evidence="1 2">
    <name type="scientific">Deinococcus roseus</name>
    <dbReference type="NCBI Taxonomy" id="392414"/>
    <lineage>
        <taxon>Bacteria</taxon>
        <taxon>Thermotogati</taxon>
        <taxon>Deinococcota</taxon>
        <taxon>Deinococci</taxon>
        <taxon>Deinococcales</taxon>
        <taxon>Deinococcaceae</taxon>
        <taxon>Deinococcus</taxon>
    </lineage>
</organism>
<reference evidence="2" key="1">
    <citation type="journal article" date="2019" name="Int. J. Syst. Evol. Microbiol.">
        <title>The Global Catalogue of Microorganisms (GCM) 10K type strain sequencing project: providing services to taxonomists for standard genome sequencing and annotation.</title>
        <authorList>
            <consortium name="The Broad Institute Genomics Platform"/>
            <consortium name="The Broad Institute Genome Sequencing Center for Infectious Disease"/>
            <person name="Wu L."/>
            <person name="Ma J."/>
        </authorList>
    </citation>
    <scope>NUCLEOTIDE SEQUENCE [LARGE SCALE GENOMIC DNA]</scope>
    <source>
        <strain evidence="2">JCM 14370</strain>
    </source>
</reference>
<gene>
    <name evidence="1" type="ORF">GCM10008938_50930</name>
</gene>